<evidence type="ECO:0000313" key="4">
    <source>
        <dbReference type="Proteomes" id="UP001154078"/>
    </source>
</evidence>
<dbReference type="EMBL" id="OV121133">
    <property type="protein sequence ID" value="CAH0551976.1"/>
    <property type="molecule type" value="Genomic_DNA"/>
</dbReference>
<keyword evidence="2" id="KW-0472">Membrane</keyword>
<feature type="transmembrane region" description="Helical" evidence="2">
    <location>
        <begin position="480"/>
        <end position="503"/>
    </location>
</feature>
<keyword evidence="2" id="KW-1133">Transmembrane helix</keyword>
<organism evidence="3 4">
    <name type="scientific">Brassicogethes aeneus</name>
    <name type="common">Rape pollen beetle</name>
    <name type="synonym">Meligethes aeneus</name>
    <dbReference type="NCBI Taxonomy" id="1431903"/>
    <lineage>
        <taxon>Eukaryota</taxon>
        <taxon>Metazoa</taxon>
        <taxon>Ecdysozoa</taxon>
        <taxon>Arthropoda</taxon>
        <taxon>Hexapoda</taxon>
        <taxon>Insecta</taxon>
        <taxon>Pterygota</taxon>
        <taxon>Neoptera</taxon>
        <taxon>Endopterygota</taxon>
        <taxon>Coleoptera</taxon>
        <taxon>Polyphaga</taxon>
        <taxon>Cucujiformia</taxon>
        <taxon>Nitidulidae</taxon>
        <taxon>Meligethinae</taxon>
        <taxon>Brassicogethes</taxon>
    </lineage>
</organism>
<name>A0A9P0B0K1_BRAAE</name>
<evidence type="ECO:0000313" key="3">
    <source>
        <dbReference type="EMBL" id="CAH0551976.1"/>
    </source>
</evidence>
<feature type="transmembrane region" description="Helical" evidence="2">
    <location>
        <begin position="411"/>
        <end position="433"/>
    </location>
</feature>
<protein>
    <recommendedName>
        <fullName evidence="5">Sanpodo</fullName>
    </recommendedName>
</protein>
<dbReference type="AlphaFoldDB" id="A0A9P0B0K1"/>
<feature type="transmembrane region" description="Helical" evidence="2">
    <location>
        <begin position="380"/>
        <end position="404"/>
    </location>
</feature>
<evidence type="ECO:0008006" key="5">
    <source>
        <dbReference type="Google" id="ProtNLM"/>
    </source>
</evidence>
<feature type="transmembrane region" description="Helical" evidence="2">
    <location>
        <begin position="445"/>
        <end position="468"/>
    </location>
</feature>
<dbReference type="Proteomes" id="UP001154078">
    <property type="component" value="Chromosome 2"/>
</dbReference>
<keyword evidence="4" id="KW-1185">Reference proteome</keyword>
<feature type="region of interest" description="Disordered" evidence="1">
    <location>
        <begin position="271"/>
        <end position="292"/>
    </location>
</feature>
<accession>A0A9P0B0K1</accession>
<evidence type="ECO:0000256" key="1">
    <source>
        <dbReference type="SAM" id="MobiDB-lite"/>
    </source>
</evidence>
<dbReference type="OrthoDB" id="8186197at2759"/>
<gene>
    <name evidence="3" type="ORF">MELIAE_LOCUS4462</name>
</gene>
<proteinExistence type="predicted"/>
<reference evidence="3" key="1">
    <citation type="submission" date="2021-12" db="EMBL/GenBank/DDBJ databases">
        <authorList>
            <person name="King R."/>
        </authorList>
    </citation>
    <scope>NUCLEOTIDE SEQUENCE</scope>
</reference>
<sequence>MAETQSCYTNSAFCQNSEFLNGQRALSPGRNIRQPPVGAQTPLRILDTSFSEDKDEEEYEEQEFYEEMLVDDEGVIQGKQLVVVAQNMDGKKYIQVPQKDDNRQGGRYGLPVQNRPQINEAIKIKPKIHQNQRYEYIPMQDHDVKRKAQTQYMTEHRYAVIEAQEETRNGRYALVPVEDLNNVVNVPKRAHRYEYIQESPSKNIVCQNPSRYEYIQNTPTKPIQIQNKNRYDYIQNSPQQRYECISQNEPRQQRVGNPIATQKLHELLTTPKKSQMGSNQSTPQKLLSPHSLRKPMPISPIAKETPHRVLPSCQPPSKSKAQQKLNYALGSRQITPDKRTTAIVPPMCSSPIQSVYSETTYSNKSESWMSSSAKKTAGQATLTIAAVMMLLCGGVTSGLSFYMISIMGRLYYLDVSLVAGFTCLILGLLGFRSRNVYWLPNRNYILGYIFLSLFSLLTCTGLLVLLFLRPRPGSPLADMTSTAICGLSVVSLVLAVGGVVSSYCCAFPPPDNRVQHCVPGFTV</sequence>
<evidence type="ECO:0000256" key="2">
    <source>
        <dbReference type="SAM" id="Phobius"/>
    </source>
</evidence>
<feature type="compositionally biased region" description="Polar residues" evidence="1">
    <location>
        <begin position="271"/>
        <end position="285"/>
    </location>
</feature>
<keyword evidence="2" id="KW-0812">Transmembrane</keyword>